<gene>
    <name evidence="2" type="ORF">RND81_08G127100</name>
</gene>
<dbReference type="Pfam" id="PF22936">
    <property type="entry name" value="Pol_BBD"/>
    <property type="match status" value="1"/>
</dbReference>
<evidence type="ECO:0000313" key="3">
    <source>
        <dbReference type="Proteomes" id="UP001443914"/>
    </source>
</evidence>
<protein>
    <recommendedName>
        <fullName evidence="1">Retrovirus-related Pol polyprotein from transposon TNT 1-94-like beta-barrel domain-containing protein</fullName>
    </recommendedName>
</protein>
<dbReference type="PANTHER" id="PTHR34222:SF33">
    <property type="entry name" value="RETROTRANSPOSON GAG DOMAIN-CONTAINING PROTEIN"/>
    <property type="match status" value="1"/>
</dbReference>
<feature type="domain" description="Retrovirus-related Pol polyprotein from transposon TNT 1-94-like beta-barrel" evidence="1">
    <location>
        <begin position="213"/>
        <end position="288"/>
    </location>
</feature>
<sequence length="417" mass="47609">MWGELQNMSTLPTITKITTEIAEYLTALDKQEEDRRLFQFLNGLDNKEYGILRSNVLMMDHLPSVETIVSLVLQEEMQVNNLKNTKVQEYSALMIKGESEKEKCVHCGRDNHRSDMCWEVRGYPVGHPKHKKTTSKTGFRGGQNNGYMQQRNFQTNTKQQTYRRSVANAKSEPPDLSAAIGAATLQLENLLKMGEKVRKSWNVNPPFTVNNDWIVDSGATNHMTSQLNMLKNVKELSTKLKISLPDGRYVYVTHKGDVDLDNSLMLKEVLYVPGFKQSLMSVQKLAKEKKCYITFFDSHCCVQGCSNGEIRGTGRADKGLYYYKNHKRADIISVKSIEIACNQNFPMNRKGERDFSLWHNRLGHAPISKFKHIMPLNTLKHGKEICLVCPTAKFTKSPYPHSQTTVDNPFDLIHIDI</sequence>
<reference evidence="2" key="1">
    <citation type="submission" date="2024-03" db="EMBL/GenBank/DDBJ databases">
        <title>WGS assembly of Saponaria officinalis var. Norfolk2.</title>
        <authorList>
            <person name="Jenkins J."/>
            <person name="Shu S."/>
            <person name="Grimwood J."/>
            <person name="Barry K."/>
            <person name="Goodstein D."/>
            <person name="Schmutz J."/>
            <person name="Leebens-Mack J."/>
            <person name="Osbourn A."/>
        </authorList>
    </citation>
    <scope>NUCLEOTIDE SEQUENCE [LARGE SCALE GENOMIC DNA]</scope>
    <source>
        <strain evidence="2">JIC</strain>
    </source>
</reference>
<evidence type="ECO:0000313" key="2">
    <source>
        <dbReference type="EMBL" id="KAK9698730.1"/>
    </source>
</evidence>
<dbReference type="Proteomes" id="UP001443914">
    <property type="component" value="Unassembled WGS sequence"/>
</dbReference>
<name>A0AAW1J6X9_SAPOF</name>
<dbReference type="EMBL" id="JBDFQZ010000008">
    <property type="protein sequence ID" value="KAK9698730.1"/>
    <property type="molecule type" value="Genomic_DNA"/>
</dbReference>
<accession>A0AAW1J6X9</accession>
<comment type="caution">
    <text evidence="2">The sequence shown here is derived from an EMBL/GenBank/DDBJ whole genome shotgun (WGS) entry which is preliminary data.</text>
</comment>
<dbReference type="AlphaFoldDB" id="A0AAW1J6X9"/>
<keyword evidence="3" id="KW-1185">Reference proteome</keyword>
<dbReference type="InterPro" id="IPR054722">
    <property type="entry name" value="PolX-like_BBD"/>
</dbReference>
<dbReference type="PANTHER" id="PTHR34222">
    <property type="entry name" value="GAG_PRE-INTEGRS DOMAIN-CONTAINING PROTEIN"/>
    <property type="match status" value="1"/>
</dbReference>
<organism evidence="2 3">
    <name type="scientific">Saponaria officinalis</name>
    <name type="common">Common soapwort</name>
    <name type="synonym">Lychnis saponaria</name>
    <dbReference type="NCBI Taxonomy" id="3572"/>
    <lineage>
        <taxon>Eukaryota</taxon>
        <taxon>Viridiplantae</taxon>
        <taxon>Streptophyta</taxon>
        <taxon>Embryophyta</taxon>
        <taxon>Tracheophyta</taxon>
        <taxon>Spermatophyta</taxon>
        <taxon>Magnoliopsida</taxon>
        <taxon>eudicotyledons</taxon>
        <taxon>Gunneridae</taxon>
        <taxon>Pentapetalae</taxon>
        <taxon>Caryophyllales</taxon>
        <taxon>Caryophyllaceae</taxon>
        <taxon>Caryophylleae</taxon>
        <taxon>Saponaria</taxon>
    </lineage>
</organism>
<evidence type="ECO:0000259" key="1">
    <source>
        <dbReference type="Pfam" id="PF22936"/>
    </source>
</evidence>
<proteinExistence type="predicted"/>